<feature type="region of interest" description="Disordered" evidence="2">
    <location>
        <begin position="795"/>
        <end position="831"/>
    </location>
</feature>
<sequence>MAPKTQIAGEEEPPAKVAKTSHEGVADELEKDALKDARPRIAETVGMVTEDSTLNVIPTSGGKVLMGLSDAGLQFLVAASRANVGVKSGRYMFEVRVVEVLLPTMPGGRMAPLQPISRQQCRVGFSKKGSSLFLGETEDSVCFDSDGCFINNKHKTNVAERFVRDNVFGVLLNLDPASPNANTISLFKDGRRVSKPQPLPEGLVGHALFPHVSFRNVTLQVHFGPGLIAPVPFECCTIQEAAKEDAVIASSSCSQDGKFEILFPIALPDEGTFDWLDDFLENHPGYTEVSDRKIVEWATGSGLGKPRTTSLKNSNDKPDVTFGIQALDEMTPRKLLYTIAPLIPRNYVVMEVKSNLLKSERQDLLHRFDLPHFRRVAAVVVGEPPESFKVKVRAAVLAEKQEKLDTEWKIQKERRRQMEMQQKLVREKMEKQKAMEEAQMKMFEATKAEGAEAKDEEVKTEEVKEEGVKEEPDVEMKEEPQEEEQPPVAELDEEEQKLWFLPRPVTDMVAPVFNSTFADFTLPTDEENFTEIRYEWATELASKEYMRSWMQAKKITSRVEDLVPSEWFNARVGDWSKLSNEWQVKQKDFKADPLRQQAAELRADKEKRYHQKQEREKSKEAGSAEGEAEAEAEATADAELEGFVPPDVFTVDVNDIGEGEPLFANFTFEDWALMNLRFEISLLMQFFRQEVTDPERPGIHESHVGYYYNRCFRKALNPKLFGVTTAAEVCDFIKDVVTVLDNGILSPVLTEEQTADLEKLLRLTEEARRERQQRLEGGDESCRLKFSAIMQQQMTQSHQPSWGGKGGPMPKSGGWPGAAQWPGGQPVAARPGFVPRPNMPPGLAARGWGPSYGWAGGYQGW</sequence>
<dbReference type="Proteomes" id="UP001152797">
    <property type="component" value="Unassembled WGS sequence"/>
</dbReference>
<keyword evidence="7" id="KW-1185">Reference proteome</keyword>
<feature type="region of interest" description="Disordered" evidence="2">
    <location>
        <begin position="447"/>
        <end position="490"/>
    </location>
</feature>
<comment type="caution">
    <text evidence="4">The sequence shown here is derived from an EMBL/GenBank/DDBJ whole genome shotgun (WGS) entry which is preliminary data.</text>
</comment>
<dbReference type="Gene3D" id="2.60.120.920">
    <property type="match status" value="1"/>
</dbReference>
<feature type="coiled-coil region" evidence="1">
    <location>
        <begin position="410"/>
        <end position="446"/>
    </location>
</feature>
<organism evidence="4">
    <name type="scientific">Cladocopium goreaui</name>
    <dbReference type="NCBI Taxonomy" id="2562237"/>
    <lineage>
        <taxon>Eukaryota</taxon>
        <taxon>Sar</taxon>
        <taxon>Alveolata</taxon>
        <taxon>Dinophyceae</taxon>
        <taxon>Suessiales</taxon>
        <taxon>Symbiodiniaceae</taxon>
        <taxon>Cladocopium</taxon>
    </lineage>
</organism>
<feature type="region of interest" description="Disordered" evidence="2">
    <location>
        <begin position="1"/>
        <end position="29"/>
    </location>
</feature>
<dbReference type="AlphaFoldDB" id="A0A9P1C5I0"/>
<dbReference type="SMART" id="SM00449">
    <property type="entry name" value="SPRY"/>
    <property type="match status" value="1"/>
</dbReference>
<dbReference type="EMBL" id="CAMXCT030001024">
    <property type="protein sequence ID" value="CAL4773189.1"/>
    <property type="molecule type" value="Genomic_DNA"/>
</dbReference>
<feature type="domain" description="SPRY" evidence="3">
    <location>
        <begin position="88"/>
        <end position="227"/>
    </location>
</feature>
<dbReference type="InterPro" id="IPR003877">
    <property type="entry name" value="SPRY_dom"/>
</dbReference>
<gene>
    <name evidence="4" type="ORF">C1SCF055_LOCUS13271</name>
</gene>
<evidence type="ECO:0000313" key="7">
    <source>
        <dbReference type="Proteomes" id="UP001152797"/>
    </source>
</evidence>
<dbReference type="GO" id="GO:0003723">
    <property type="term" value="F:RNA binding"/>
    <property type="evidence" value="ECO:0007669"/>
    <property type="project" value="TreeGrafter"/>
</dbReference>
<evidence type="ECO:0000256" key="2">
    <source>
        <dbReference type="SAM" id="MobiDB-lite"/>
    </source>
</evidence>
<dbReference type="GO" id="GO:0000380">
    <property type="term" value="P:alternative mRNA splicing, via spliceosome"/>
    <property type="evidence" value="ECO:0007669"/>
    <property type="project" value="TreeGrafter"/>
</dbReference>
<evidence type="ECO:0000313" key="4">
    <source>
        <dbReference type="EMBL" id="CAI3985877.1"/>
    </source>
</evidence>
<proteinExistence type="predicted"/>
<dbReference type="OrthoDB" id="428004at2759"/>
<feature type="compositionally biased region" description="Acidic residues" evidence="2">
    <location>
        <begin position="626"/>
        <end position="635"/>
    </location>
</feature>
<reference evidence="5" key="2">
    <citation type="submission" date="2024-04" db="EMBL/GenBank/DDBJ databases">
        <authorList>
            <person name="Chen Y."/>
            <person name="Shah S."/>
            <person name="Dougan E. K."/>
            <person name="Thang M."/>
            <person name="Chan C."/>
        </authorList>
    </citation>
    <scope>NUCLEOTIDE SEQUENCE [LARGE SCALE GENOMIC DNA]</scope>
</reference>
<dbReference type="InterPro" id="IPR013320">
    <property type="entry name" value="ConA-like_dom_sf"/>
</dbReference>
<evidence type="ECO:0000313" key="6">
    <source>
        <dbReference type="EMBL" id="CAL4773189.1"/>
    </source>
</evidence>
<feature type="compositionally biased region" description="Acidic residues" evidence="2">
    <location>
        <begin position="480"/>
        <end position="490"/>
    </location>
</feature>
<feature type="compositionally biased region" description="Low complexity" evidence="2">
    <location>
        <begin position="808"/>
        <end position="826"/>
    </location>
</feature>
<dbReference type="PANTHER" id="PTHR12381">
    <property type="entry name" value="HETEROGENEOUS NUCLEAR RIBONUCLEOPROTEIN U FAMILY MEMBER"/>
    <property type="match status" value="1"/>
</dbReference>
<dbReference type="PANTHER" id="PTHR12381:SF56">
    <property type="entry name" value="B30.2_SPRY DOMAIN-CONTAINING PROTEIN-RELATED"/>
    <property type="match status" value="1"/>
</dbReference>
<dbReference type="SUPFAM" id="SSF49899">
    <property type="entry name" value="Concanavalin A-like lectins/glucanases"/>
    <property type="match status" value="1"/>
</dbReference>
<dbReference type="EMBL" id="CAMXCT020001024">
    <property type="protein sequence ID" value="CAL1139252.1"/>
    <property type="molecule type" value="Genomic_DNA"/>
</dbReference>
<dbReference type="GO" id="GO:0005634">
    <property type="term" value="C:nucleus"/>
    <property type="evidence" value="ECO:0007669"/>
    <property type="project" value="TreeGrafter"/>
</dbReference>
<feature type="region of interest" description="Disordered" evidence="2">
    <location>
        <begin position="603"/>
        <end position="635"/>
    </location>
</feature>
<keyword evidence="1" id="KW-0175">Coiled coil</keyword>
<feature type="compositionally biased region" description="Basic and acidic residues" evidence="2">
    <location>
        <begin position="447"/>
        <end position="479"/>
    </location>
</feature>
<evidence type="ECO:0000259" key="3">
    <source>
        <dbReference type="SMART" id="SM00449"/>
    </source>
</evidence>
<feature type="compositionally biased region" description="Basic and acidic residues" evidence="2">
    <location>
        <begin position="603"/>
        <end position="622"/>
    </location>
</feature>
<protein>
    <submittedName>
        <fullName evidence="6">B30.2/SPRY domain-containing protein</fullName>
    </submittedName>
</protein>
<evidence type="ECO:0000256" key="1">
    <source>
        <dbReference type="SAM" id="Coils"/>
    </source>
</evidence>
<dbReference type="InterPro" id="IPR043136">
    <property type="entry name" value="B30.2/SPRY_sf"/>
</dbReference>
<reference evidence="4" key="1">
    <citation type="submission" date="2022-10" db="EMBL/GenBank/DDBJ databases">
        <authorList>
            <person name="Chen Y."/>
            <person name="Dougan E. K."/>
            <person name="Chan C."/>
            <person name="Rhodes N."/>
            <person name="Thang M."/>
        </authorList>
    </citation>
    <scope>NUCLEOTIDE SEQUENCE</scope>
</reference>
<evidence type="ECO:0000313" key="5">
    <source>
        <dbReference type="EMBL" id="CAL1139252.1"/>
    </source>
</evidence>
<name>A0A9P1C5I0_9DINO</name>
<accession>A0A9P1C5I0</accession>
<dbReference type="EMBL" id="CAMXCT010001024">
    <property type="protein sequence ID" value="CAI3985877.1"/>
    <property type="molecule type" value="Genomic_DNA"/>
</dbReference>